<reference evidence="4 5" key="1">
    <citation type="submission" date="2020-08" db="EMBL/GenBank/DDBJ databases">
        <title>Sequencing the genomes of 1000 actinobacteria strains.</title>
        <authorList>
            <person name="Klenk H.-P."/>
        </authorList>
    </citation>
    <scope>NUCLEOTIDE SEQUENCE [LARGE SCALE GENOMIC DNA]</scope>
    <source>
        <strain evidence="4 5">DSM 44230</strain>
    </source>
</reference>
<comment type="caution">
    <text evidence="4">The sequence shown here is derived from an EMBL/GenBank/DDBJ whole genome shotgun (WGS) entry which is preliminary data.</text>
</comment>
<feature type="signal peptide" evidence="3">
    <location>
        <begin position="1"/>
        <end position="31"/>
    </location>
</feature>
<evidence type="ECO:0000256" key="1">
    <source>
        <dbReference type="SAM" id="Coils"/>
    </source>
</evidence>
<evidence type="ECO:0000313" key="5">
    <source>
        <dbReference type="Proteomes" id="UP000533598"/>
    </source>
</evidence>
<dbReference type="InterPro" id="IPR023296">
    <property type="entry name" value="Glyco_hydro_beta-prop_sf"/>
</dbReference>
<keyword evidence="3" id="KW-0732">Signal</keyword>
<name>A0A7W7C7T8_9PSEU</name>
<evidence type="ECO:0000313" key="4">
    <source>
        <dbReference type="EMBL" id="MBB4676052.1"/>
    </source>
</evidence>
<keyword evidence="1" id="KW-0175">Coiled coil</keyword>
<proteinExistence type="predicted"/>
<dbReference type="Proteomes" id="UP000533598">
    <property type="component" value="Unassembled WGS sequence"/>
</dbReference>
<feature type="chain" id="PRO_5030526273" evidence="3">
    <location>
        <begin position="32"/>
        <end position="1304"/>
    </location>
</feature>
<evidence type="ECO:0000256" key="2">
    <source>
        <dbReference type="SAM" id="MobiDB-lite"/>
    </source>
</evidence>
<sequence>MRTPLRRRITVTVLTGALFAGTLAGAPIAQAAVPVDEAGLANALFASTMRITHRDDALAKNLVVSAELLDWRAKNPAAAPAAVTTHLDAVRKHVETAVPNQAWSREPVETVSAALAAVRSAPGTTTDGARLGKLNNTLLGLDNVPVSTKPEDRVSGAQQQFAWETGYADNQREVWTGVAQTSRADAGFRTAWNAGIGDQFKVNSGGGSAEFAQGEQLRSVLDVGKLQAAAKLGPVQLREATDTSFKDLAAKLYAERKERLDHMSSALQQNPPDAKPTEPSEAQKTAAKADEEKRKGYIDTAKGGLDGLAFIAGLIDPDFGKRITKFADGAVKVAYAVNKAVTAFTLINSAFSLATAAFTGNVIGAISSLIGVFGVGGPTIEQQIMEQIKAMREQLEKLQQNMNDRFDKVDAKLDNMYNRMLDEFRKLEKDVAWVRQNTVHILDSLTSLSVELQVVGTTLLKAVAGLYKLDRWGKVDLYLDYKRKQGQDLPQSEFIKGESDFWVTAVQAPTNDLFVVPQANYRTDTPTVQTNLNLHGDGGTAAFLAYYAKAKLDGGFTAAGHGGNPSVWGIGANSYGLLVKQNPNWAKQMPANAERGALVLKEGRDIRDQLLAFSQPGPDGAVNKTFQSLLANYPARADQLMQRVVQRQGEVNEGKVLSLFGGPQQGAPAGTPSLAGPLQFEPCHLNSDPAYNFNLSRPRTNDGHHLSPTVQFYRYFRPDSIAYQPCQSYEVRPVSAMVRELRVKMSDKFRLADGRILHLQDTSAVVHRWEGGTSPRPQEIVAFIKNEWNNNLKGIFERDAKREGITEHPIITNLGEDLLKWKRVDFYNKAAEFVKSSEEARELTLTGRLLRAYTEAGFPRAVNNTDEFLRSVLYGPKALYGAGENDNEYLVREYRLAAANVAEGKPAWDPARADNFSLCAQLAGTSGTDPHASCLRQNMTFRQDRLTARLTEQFKQRWEGADQTLPGLQAQLRALWVTLRSVHPTYDFGPAIEAPAPIAPAAAIWNEPEAVHNQAAFESGVGTTMFKGRQFVTWRGTDGNLHGSLADSRGVPAPVKIADLDTKKTPFAPATAEYNGKLVVVWKDFTPGAQYPMQRTAVSTDGKNWTVTEMPAHRRQLHNLDSPTLTVFNGKLLGLYRGVDQQLYLTDSTDAVNWGPAVPTLAGNMTNQRPGMTVHNGKLFVAWRGHDSHPRAYMASSVDGVTWVGAPARVGGLEAAVEGGPALASYGGRLYAVWRGAGSTALYGSFTTDGVEWSPQYSVARGVKTNHAPSVTVSGGRLRLAWGPANDLLQGNTVAVASSAVLPG</sequence>
<evidence type="ECO:0000256" key="3">
    <source>
        <dbReference type="SAM" id="SignalP"/>
    </source>
</evidence>
<gene>
    <name evidence="4" type="ORF">HNR67_002170</name>
</gene>
<organism evidence="4 5">
    <name type="scientific">Crossiella cryophila</name>
    <dbReference type="NCBI Taxonomy" id="43355"/>
    <lineage>
        <taxon>Bacteria</taxon>
        <taxon>Bacillati</taxon>
        <taxon>Actinomycetota</taxon>
        <taxon>Actinomycetes</taxon>
        <taxon>Pseudonocardiales</taxon>
        <taxon>Pseudonocardiaceae</taxon>
        <taxon>Crossiella</taxon>
    </lineage>
</organism>
<keyword evidence="5" id="KW-1185">Reference proteome</keyword>
<accession>A0A7W7C7T8</accession>
<dbReference type="RefSeq" id="WP_185001925.1">
    <property type="nucleotide sequence ID" value="NZ_BAAAUI010000065.1"/>
</dbReference>
<feature type="region of interest" description="Disordered" evidence="2">
    <location>
        <begin position="264"/>
        <end position="293"/>
    </location>
</feature>
<dbReference type="Gene3D" id="2.120.10.10">
    <property type="match status" value="1"/>
</dbReference>
<feature type="coiled-coil region" evidence="1">
    <location>
        <begin position="381"/>
        <end position="412"/>
    </location>
</feature>
<protein>
    <submittedName>
        <fullName evidence="4">Uncharacterized protein</fullName>
    </submittedName>
</protein>
<dbReference type="EMBL" id="JACHMH010000001">
    <property type="protein sequence ID" value="MBB4676052.1"/>
    <property type="molecule type" value="Genomic_DNA"/>
</dbReference>
<dbReference type="SUPFAM" id="SSF75005">
    <property type="entry name" value="Arabinanase/levansucrase/invertase"/>
    <property type="match status" value="1"/>
</dbReference>